<dbReference type="RefSeq" id="WP_343761658.1">
    <property type="nucleotide sequence ID" value="NZ_BAAACG010000010.1"/>
</dbReference>
<feature type="transmembrane region" description="Helical" evidence="1">
    <location>
        <begin position="36"/>
        <end position="57"/>
    </location>
</feature>
<evidence type="ECO:0000256" key="1">
    <source>
        <dbReference type="SAM" id="Phobius"/>
    </source>
</evidence>
<reference evidence="2 3" key="1">
    <citation type="journal article" date="2019" name="Int. J. Syst. Evol. Microbiol.">
        <title>The Global Catalogue of Microorganisms (GCM) 10K type strain sequencing project: providing services to taxonomists for standard genome sequencing and annotation.</title>
        <authorList>
            <consortium name="The Broad Institute Genomics Platform"/>
            <consortium name="The Broad Institute Genome Sequencing Center for Infectious Disease"/>
            <person name="Wu L."/>
            <person name="Ma J."/>
        </authorList>
    </citation>
    <scope>NUCLEOTIDE SEQUENCE [LARGE SCALE GENOMIC DNA]</scope>
    <source>
        <strain evidence="2 3">JCM 1407</strain>
    </source>
</reference>
<organism evidence="2 3">
    <name type="scientific">Clostridium oceanicum</name>
    <dbReference type="NCBI Taxonomy" id="1543"/>
    <lineage>
        <taxon>Bacteria</taxon>
        <taxon>Bacillati</taxon>
        <taxon>Bacillota</taxon>
        <taxon>Clostridia</taxon>
        <taxon>Eubacteriales</taxon>
        <taxon>Clostridiaceae</taxon>
        <taxon>Clostridium</taxon>
    </lineage>
</organism>
<dbReference type="EMBL" id="BAAACG010000010">
    <property type="protein sequence ID" value="GAA0741288.1"/>
    <property type="molecule type" value="Genomic_DNA"/>
</dbReference>
<protein>
    <submittedName>
        <fullName evidence="2">Uncharacterized protein</fullName>
    </submittedName>
</protein>
<name>A0ABN1JK03_9CLOT</name>
<keyword evidence="1" id="KW-1133">Transmembrane helix</keyword>
<comment type="caution">
    <text evidence="2">The sequence shown here is derived from an EMBL/GenBank/DDBJ whole genome shotgun (WGS) entry which is preliminary data.</text>
</comment>
<gene>
    <name evidence="2" type="ORF">GCM10008906_22250</name>
</gene>
<keyword evidence="3" id="KW-1185">Reference proteome</keyword>
<proteinExistence type="predicted"/>
<dbReference type="Proteomes" id="UP001501510">
    <property type="component" value="Unassembled WGS sequence"/>
</dbReference>
<accession>A0ABN1JK03</accession>
<sequence>MFVEFFLDILVSFVLNIDLCIEYIGKESIPKAIKVVIIALVNLFYIGVMCSFLYFALNTTNDIKKVILFIGSLLALFIVTRFWRKTGILK</sequence>
<evidence type="ECO:0000313" key="2">
    <source>
        <dbReference type="EMBL" id="GAA0741288.1"/>
    </source>
</evidence>
<keyword evidence="1" id="KW-0472">Membrane</keyword>
<feature type="transmembrane region" description="Helical" evidence="1">
    <location>
        <begin position="63"/>
        <end position="83"/>
    </location>
</feature>
<keyword evidence="1" id="KW-0812">Transmembrane</keyword>
<evidence type="ECO:0000313" key="3">
    <source>
        <dbReference type="Proteomes" id="UP001501510"/>
    </source>
</evidence>